<protein>
    <submittedName>
        <fullName evidence="1">Uncharacterized protein</fullName>
    </submittedName>
</protein>
<dbReference type="RefSeq" id="WP_207298548.1">
    <property type="nucleotide sequence ID" value="NZ_CP071448.1"/>
</dbReference>
<keyword evidence="2" id="KW-1185">Reference proteome</keyword>
<organism evidence="1 2">
    <name type="scientific">Flavobacterium endoglycinae</name>
    <dbReference type="NCBI Taxonomy" id="2816357"/>
    <lineage>
        <taxon>Bacteria</taxon>
        <taxon>Pseudomonadati</taxon>
        <taxon>Bacteroidota</taxon>
        <taxon>Flavobacteriia</taxon>
        <taxon>Flavobacteriales</taxon>
        <taxon>Flavobacteriaceae</taxon>
        <taxon>Flavobacterium</taxon>
    </lineage>
</organism>
<evidence type="ECO:0000313" key="2">
    <source>
        <dbReference type="Proteomes" id="UP000663440"/>
    </source>
</evidence>
<sequence length="289" mass="33741">MNFYIFKNKEMPWGDYGDTLLVGYAYPDEKDESKILIERTGPFVPPVYTWAKMILISDTFKQKLEKSDLKGFEYQETVFHKIVNLDWTKWDLDTEDPKIYPNGGEPENYILSRKHSPETAEKMEKIWCLKLNNKTLTGRKERNISSRQDLFIIENSWTGSDIFNSEGAGYAFFSEKAKLWFENNADDFANFEPFNSKVATQEEIDFAKDYIKPRPQKNDPFAHLTPKDWKTYQKFIEQANKLIAKSNTDKTEKSKLTSITKAIESLKNAEQIRPLGKKEQGLLNKLKDK</sequence>
<dbReference type="EMBL" id="CP071448">
    <property type="protein sequence ID" value="QSW91431.1"/>
    <property type="molecule type" value="Genomic_DNA"/>
</dbReference>
<gene>
    <name evidence="1" type="ORF">J0383_11655</name>
</gene>
<reference evidence="1 2" key="1">
    <citation type="submission" date="2021-03" db="EMBL/GenBank/DDBJ databases">
        <title>Flavobacterium kribbensis sp. nov, an endophytic bacteria, isolated from soybean.</title>
        <authorList>
            <person name="Lee J."/>
            <person name="Seo J."/>
        </authorList>
    </citation>
    <scope>NUCLEOTIDE SEQUENCE [LARGE SCALE GENOMIC DNA]</scope>
    <source>
        <strain evidence="1 2">BB8</strain>
    </source>
</reference>
<dbReference type="Proteomes" id="UP000663440">
    <property type="component" value="Chromosome"/>
</dbReference>
<evidence type="ECO:0000313" key="1">
    <source>
        <dbReference type="EMBL" id="QSW91431.1"/>
    </source>
</evidence>
<name>A0ABX7QJZ2_9FLAO</name>
<accession>A0ABX7QJZ2</accession>
<proteinExistence type="predicted"/>